<organism evidence="2 3">
    <name type="scientific">Flavobacterium weaverense</name>
    <dbReference type="NCBI Taxonomy" id="271156"/>
    <lineage>
        <taxon>Bacteria</taxon>
        <taxon>Pseudomonadati</taxon>
        <taxon>Bacteroidota</taxon>
        <taxon>Flavobacteriia</taxon>
        <taxon>Flavobacteriales</taxon>
        <taxon>Flavobacteriaceae</taxon>
        <taxon>Flavobacterium</taxon>
    </lineage>
</organism>
<evidence type="ECO:0000256" key="1">
    <source>
        <dbReference type="SAM" id="Coils"/>
    </source>
</evidence>
<dbReference type="EMBL" id="REFH01000010">
    <property type="protein sequence ID" value="RMA75031.1"/>
    <property type="molecule type" value="Genomic_DNA"/>
</dbReference>
<dbReference type="Proteomes" id="UP000280368">
    <property type="component" value="Unassembled WGS sequence"/>
</dbReference>
<keyword evidence="1" id="KW-0175">Coiled coil</keyword>
<dbReference type="RefSeq" id="WP_121925976.1">
    <property type="nucleotide sequence ID" value="NZ_CBCSGA010000007.1"/>
</dbReference>
<feature type="coiled-coil region" evidence="1">
    <location>
        <begin position="328"/>
        <end position="373"/>
    </location>
</feature>
<evidence type="ECO:0008006" key="4">
    <source>
        <dbReference type="Google" id="ProtNLM"/>
    </source>
</evidence>
<proteinExistence type="predicted"/>
<dbReference type="SUPFAM" id="SSF52540">
    <property type="entry name" value="P-loop containing nucleoside triphosphate hydrolases"/>
    <property type="match status" value="1"/>
</dbReference>
<gene>
    <name evidence="2" type="ORF">BC961_2377</name>
</gene>
<reference evidence="2 3" key="1">
    <citation type="submission" date="2018-10" db="EMBL/GenBank/DDBJ databases">
        <title>Genomic Encyclopedia of Archaeal and Bacterial Type Strains, Phase II (KMG-II): from individual species to whole genera.</title>
        <authorList>
            <person name="Goeker M."/>
        </authorList>
    </citation>
    <scope>NUCLEOTIDE SEQUENCE [LARGE SCALE GENOMIC DNA]</scope>
    <source>
        <strain evidence="2 3">DSM 19727</strain>
    </source>
</reference>
<accession>A0A3L9ZPV0</accession>
<sequence length="724" mass="84357">MKVLSIDFENCFGIGKLQHEFDFSSSNSYLIYAPNGTMKTSFAKTLDLIAKNDKKNQPKDRVHTKKSKFEILADGEEINHNTILVVNAEDNSFDATQKITSFIARKELKEEYDFIYSELNTAKTELLKKLKAISQSSDCEGEYIGTFNDDDDNNNFFEVLSNHVHDLLDDAPKISFKYNSVFDSKGTVKNFLIKNEELLDSYIKNYNEILSNSKLFKLTGSNNFGTYQASEMLKSIEDNSYFEAGHKFVLEDGTEINDSAELKKLFEEEVEKILADEKLKASFEKVDKAIGANTDLRAFKKVIEKDNSLLVNLKDYNGFKQKVWTSFLSEIKSEAESLTILYNKQKQKLESIINEANKELSLWSDIIQKFNNRFYVPFEIRIGNHHNVILKQEAANLEFIYKDRDEEPSKQTKENLLKILSKGEQRAYFILQFLFEIESRRISDEITLLIFDDIADSFDYKNKYAIIEYIRDLHFSEKFKSIILTHNFDFYRTLSSRLALYKYTYMATRNYDRSINLEKGLYMNDLFKEYLKNHKEPKVFISLIAFVRNLIEYTDSSKSEDCLTLTSCLHQKEDSETINLHKVFAIFKNRIKKLDDIEIAFNGDEKILDFIFSTADSIENEDGINEILLENKIVLAVACRLKTEQYLIKSLPESDLTKIKAHQTRELSSQYKVKYPESKNLKIIDKVNLMTPENIHINAFMYEPLIDMSVYHLIDLYKDIKELN</sequence>
<dbReference type="AlphaFoldDB" id="A0A3L9ZPV0"/>
<evidence type="ECO:0000313" key="2">
    <source>
        <dbReference type="EMBL" id="RMA75031.1"/>
    </source>
</evidence>
<dbReference type="OrthoDB" id="4770574at2"/>
<dbReference type="InterPro" id="IPR027417">
    <property type="entry name" value="P-loop_NTPase"/>
</dbReference>
<name>A0A3L9ZPV0_9FLAO</name>
<evidence type="ECO:0000313" key="3">
    <source>
        <dbReference type="Proteomes" id="UP000280368"/>
    </source>
</evidence>
<keyword evidence="3" id="KW-1185">Reference proteome</keyword>
<dbReference type="Gene3D" id="3.40.50.300">
    <property type="entry name" value="P-loop containing nucleotide triphosphate hydrolases"/>
    <property type="match status" value="1"/>
</dbReference>
<comment type="caution">
    <text evidence="2">The sequence shown here is derived from an EMBL/GenBank/DDBJ whole genome shotgun (WGS) entry which is preliminary data.</text>
</comment>
<protein>
    <recommendedName>
        <fullName evidence="4">AAA domain-containing protein</fullName>
    </recommendedName>
</protein>